<comment type="caution">
    <text evidence="1">The sequence shown here is derived from an EMBL/GenBank/DDBJ whole genome shotgun (WGS) entry which is preliminary data.</text>
</comment>
<dbReference type="Proteomes" id="UP000700059">
    <property type="component" value="Unassembled WGS sequence"/>
</dbReference>
<gene>
    <name evidence="1" type="ORF">K4G57_05990</name>
</gene>
<sequence length="49" mass="5347">MSDSILLAVIFILSSGYLAYKLYPKKGNNCGCGNCDCQSKSIEKNKISK</sequence>
<organism evidence="1 2">
    <name type="scientific">Helicobacter turcicus</name>
    <dbReference type="NCBI Taxonomy" id="2867412"/>
    <lineage>
        <taxon>Bacteria</taxon>
        <taxon>Pseudomonadati</taxon>
        <taxon>Campylobacterota</taxon>
        <taxon>Epsilonproteobacteria</taxon>
        <taxon>Campylobacterales</taxon>
        <taxon>Helicobacteraceae</taxon>
        <taxon>Helicobacter</taxon>
    </lineage>
</organism>
<keyword evidence="2" id="KW-1185">Reference proteome</keyword>
<proteinExistence type="predicted"/>
<protein>
    <submittedName>
        <fullName evidence="1">FeoB-associated Cys-rich membrane protein</fullName>
    </submittedName>
</protein>
<accession>A0ABS7JNR5</accession>
<dbReference type="Pfam" id="PF12669">
    <property type="entry name" value="FeoB_associated"/>
    <property type="match status" value="1"/>
</dbReference>
<reference evidence="1 2" key="1">
    <citation type="submission" date="2021-08" db="EMBL/GenBank/DDBJ databases">
        <title>Helicobacter spp. isolated from feces of Anatolian Ground Squirrel (Spermophilus xanthoprymnus) in Turkey.</title>
        <authorList>
            <person name="Aydin F."/>
            <person name="Abay S."/>
            <person name="Kayman T."/>
            <person name="Karakaya E."/>
            <person name="Saticioglu I.B."/>
        </authorList>
    </citation>
    <scope>NUCLEOTIDE SEQUENCE [LARGE SCALE GENOMIC DNA]</scope>
    <source>
        <strain evidence="1 2">Faydin-H70</strain>
    </source>
</reference>
<dbReference type="EMBL" id="JAIGYQ010000007">
    <property type="protein sequence ID" value="MBX7491012.1"/>
    <property type="molecule type" value="Genomic_DNA"/>
</dbReference>
<dbReference type="RefSeq" id="WP_221532263.1">
    <property type="nucleotide sequence ID" value="NZ_JAIGYP010000007.1"/>
</dbReference>
<name>A0ABS7JNR5_9HELI</name>
<evidence type="ECO:0000313" key="1">
    <source>
        <dbReference type="EMBL" id="MBX7491012.1"/>
    </source>
</evidence>
<evidence type="ECO:0000313" key="2">
    <source>
        <dbReference type="Proteomes" id="UP000700059"/>
    </source>
</evidence>